<dbReference type="PANTHER" id="PTHR20883:SF48">
    <property type="entry name" value="ECTOINE DIOXYGENASE"/>
    <property type="match status" value="1"/>
</dbReference>
<dbReference type="GO" id="GO:0005506">
    <property type="term" value="F:iron ion binding"/>
    <property type="evidence" value="ECO:0007669"/>
    <property type="project" value="UniProtKB-ARBA"/>
</dbReference>
<dbReference type="Pfam" id="PF05721">
    <property type="entry name" value="PhyH"/>
    <property type="match status" value="1"/>
</dbReference>
<gene>
    <name evidence="1" type="ORF">A3F84_22840</name>
</gene>
<dbReference type="SUPFAM" id="SSF51197">
    <property type="entry name" value="Clavaminate synthase-like"/>
    <property type="match status" value="1"/>
</dbReference>
<dbReference type="GO" id="GO:0016706">
    <property type="term" value="F:2-oxoglutarate-dependent dioxygenase activity"/>
    <property type="evidence" value="ECO:0007669"/>
    <property type="project" value="UniProtKB-ARBA"/>
</dbReference>
<evidence type="ECO:0000313" key="2">
    <source>
        <dbReference type="Proteomes" id="UP000178606"/>
    </source>
</evidence>
<evidence type="ECO:0000313" key="1">
    <source>
        <dbReference type="EMBL" id="OGG49740.1"/>
    </source>
</evidence>
<dbReference type="Proteomes" id="UP000178606">
    <property type="component" value="Unassembled WGS sequence"/>
</dbReference>
<protein>
    <recommendedName>
        <fullName evidence="3">Phytanoyl-CoA dioxygenase</fullName>
    </recommendedName>
</protein>
<dbReference type="Gene3D" id="2.60.120.620">
    <property type="entry name" value="q2cbj1_9rhob like domain"/>
    <property type="match status" value="1"/>
</dbReference>
<accession>A0A1F6CL67</accession>
<evidence type="ECO:0008006" key="3">
    <source>
        <dbReference type="Google" id="ProtNLM"/>
    </source>
</evidence>
<proteinExistence type="predicted"/>
<organism evidence="1 2">
    <name type="scientific">Handelsmanbacteria sp. (strain RIFCSPLOWO2_12_FULL_64_10)</name>
    <dbReference type="NCBI Taxonomy" id="1817868"/>
    <lineage>
        <taxon>Bacteria</taxon>
        <taxon>Candidatus Handelsmaniibacteriota</taxon>
    </lineage>
</organism>
<dbReference type="PANTHER" id="PTHR20883">
    <property type="entry name" value="PHYTANOYL-COA DIOXYGENASE DOMAIN CONTAINING 1"/>
    <property type="match status" value="1"/>
</dbReference>
<sequence>MTPEQARQEYDAQGYVLIRSALNAEELKRVREAFDRAATKGALRDLVNQDDVFVDMVDHPALLPIVRAVVGDDAQLRYAQGGIIRPGTDSGSGWHCDLSGIVGVYLPDSILMTKLFTYLEDVPEDGACLSFVPGSHRYELGHPLPDLAVHEDMPHHVKMVVRSGDAVLMNGYTWHARFHNRSDRPRKVLEYSYVHAWMKTMYEFKDLSPHVQELVMRSHNRRQLFGVPGPEQSDWGRRFEGCSPYRPVEVGV</sequence>
<dbReference type="EMBL" id="MFKF01000226">
    <property type="protein sequence ID" value="OGG49740.1"/>
    <property type="molecule type" value="Genomic_DNA"/>
</dbReference>
<dbReference type="InterPro" id="IPR008775">
    <property type="entry name" value="Phytyl_CoA_dOase-like"/>
</dbReference>
<name>A0A1F6CL67_HANXR</name>
<comment type="caution">
    <text evidence="1">The sequence shown here is derived from an EMBL/GenBank/DDBJ whole genome shotgun (WGS) entry which is preliminary data.</text>
</comment>
<dbReference type="AlphaFoldDB" id="A0A1F6CL67"/>
<reference evidence="1 2" key="1">
    <citation type="journal article" date="2016" name="Nat. Commun.">
        <title>Thousands of microbial genomes shed light on interconnected biogeochemical processes in an aquifer system.</title>
        <authorList>
            <person name="Anantharaman K."/>
            <person name="Brown C.T."/>
            <person name="Hug L.A."/>
            <person name="Sharon I."/>
            <person name="Castelle C.J."/>
            <person name="Probst A.J."/>
            <person name="Thomas B.C."/>
            <person name="Singh A."/>
            <person name="Wilkins M.J."/>
            <person name="Karaoz U."/>
            <person name="Brodie E.L."/>
            <person name="Williams K.H."/>
            <person name="Hubbard S.S."/>
            <person name="Banfield J.F."/>
        </authorList>
    </citation>
    <scope>NUCLEOTIDE SEQUENCE [LARGE SCALE GENOMIC DNA]</scope>
    <source>
        <strain evidence="2">RIFCSPLOWO2_12_FULL_64_10</strain>
    </source>
</reference>